<evidence type="ECO:0000256" key="6">
    <source>
        <dbReference type="ARBA" id="ARBA00022989"/>
    </source>
</evidence>
<dbReference type="PANTHER" id="PTHR22911">
    <property type="entry name" value="ACYL-MALONYL CONDENSING ENZYME-RELATED"/>
    <property type="match status" value="1"/>
</dbReference>
<protein>
    <submittedName>
        <fullName evidence="10">Chloramphenicol-sensitive protein RarD</fullName>
    </submittedName>
</protein>
<dbReference type="NCBIfam" id="TIGR00688">
    <property type="entry name" value="rarD"/>
    <property type="match status" value="1"/>
</dbReference>
<feature type="domain" description="EamA" evidence="9">
    <location>
        <begin position="3"/>
        <end position="138"/>
    </location>
</feature>
<keyword evidence="7 8" id="KW-0472">Membrane</keyword>
<sequence>MHPGIASATAAYAAWGLFPLYFRQLAHVPALEVIAHRTLWSLVFVALVLLVRGQRGWVRPVLRQPRVLAGFALSALLLSVNWLIYVWAVNNGHVLDASLGYFILPLVNVAMGYFLLGERPRRGQWLAVGLAGAGVAWLAWQAGGLPWLALAIAFSFGFYGLLRKTAALGALEGLALETAVLAPVALGLLLWWAWRGTAAWTHATPGEGLWMLAAGPVTAVPLLLFAAGARRVPLATLGLLQYISPTLQFLLGAWLFGEAVQGGRLAGFVLIWAALAFYTLEGMWQRRSVVPVRQP</sequence>
<dbReference type="InterPro" id="IPR004626">
    <property type="entry name" value="RarD"/>
</dbReference>
<evidence type="ECO:0000313" key="10">
    <source>
        <dbReference type="EMBL" id="PWW47890.1"/>
    </source>
</evidence>
<evidence type="ECO:0000256" key="4">
    <source>
        <dbReference type="ARBA" id="ARBA00022475"/>
    </source>
</evidence>
<evidence type="ECO:0000256" key="1">
    <source>
        <dbReference type="ARBA" id="ARBA00004651"/>
    </source>
</evidence>
<dbReference type="RefSeq" id="WP_019373131.1">
    <property type="nucleotide sequence ID" value="NZ_ALEE01000193.1"/>
</dbReference>
<feature type="transmembrane region" description="Helical" evidence="8">
    <location>
        <begin position="34"/>
        <end position="51"/>
    </location>
</feature>
<dbReference type="Proteomes" id="UP000246483">
    <property type="component" value="Unassembled WGS sequence"/>
</dbReference>
<comment type="caution">
    <text evidence="10">The sequence shown here is derived from an EMBL/GenBank/DDBJ whole genome shotgun (WGS) entry which is preliminary data.</text>
</comment>
<reference evidence="10 11" key="1">
    <citation type="submission" date="2018-05" db="EMBL/GenBank/DDBJ databases">
        <title>Genomic Encyclopedia of Type Strains, Phase IV (KMG-IV): sequencing the most valuable type-strain genomes for metagenomic binning, comparative biology and taxonomic classification.</title>
        <authorList>
            <person name="Goeker M."/>
        </authorList>
    </citation>
    <scope>NUCLEOTIDE SEQUENCE [LARGE SCALE GENOMIC DNA]</scope>
    <source>
        <strain evidence="10 11">DSM 26006</strain>
    </source>
</reference>
<proteinExistence type="inferred from homology"/>
<feature type="transmembrane region" description="Helical" evidence="8">
    <location>
        <begin position="146"/>
        <end position="162"/>
    </location>
</feature>
<dbReference type="Pfam" id="PF00892">
    <property type="entry name" value="EamA"/>
    <property type="match status" value="1"/>
</dbReference>
<keyword evidence="5 8" id="KW-0812">Transmembrane</keyword>
<dbReference type="InterPro" id="IPR037185">
    <property type="entry name" value="EmrE-like"/>
</dbReference>
<feature type="transmembrane region" description="Helical" evidence="8">
    <location>
        <begin position="5"/>
        <end position="22"/>
    </location>
</feature>
<dbReference type="SUPFAM" id="SSF103481">
    <property type="entry name" value="Multidrug resistance efflux transporter EmrE"/>
    <property type="match status" value="2"/>
</dbReference>
<keyword evidence="4" id="KW-1003">Cell membrane</keyword>
<feature type="transmembrane region" description="Helical" evidence="8">
    <location>
        <begin position="99"/>
        <end position="116"/>
    </location>
</feature>
<feature type="transmembrane region" description="Helical" evidence="8">
    <location>
        <begin position="67"/>
        <end position="87"/>
    </location>
</feature>
<feature type="transmembrane region" description="Helical" evidence="8">
    <location>
        <begin position="234"/>
        <end position="256"/>
    </location>
</feature>
<evidence type="ECO:0000256" key="5">
    <source>
        <dbReference type="ARBA" id="ARBA00022692"/>
    </source>
</evidence>
<dbReference type="AlphaFoldDB" id="A0A317RDP6"/>
<dbReference type="EMBL" id="QGUB01000002">
    <property type="protein sequence ID" value="PWW47890.1"/>
    <property type="molecule type" value="Genomic_DNA"/>
</dbReference>
<evidence type="ECO:0000259" key="9">
    <source>
        <dbReference type="Pfam" id="PF00892"/>
    </source>
</evidence>
<dbReference type="PANTHER" id="PTHR22911:SF137">
    <property type="entry name" value="SOLUTE CARRIER FAMILY 35 MEMBER G2-RELATED"/>
    <property type="match status" value="1"/>
</dbReference>
<keyword evidence="6 8" id="KW-1133">Transmembrane helix</keyword>
<evidence type="ECO:0000313" key="11">
    <source>
        <dbReference type="Proteomes" id="UP000246483"/>
    </source>
</evidence>
<comment type="similarity">
    <text evidence="2">Belongs to the EamA transporter family.</text>
</comment>
<evidence type="ECO:0000256" key="8">
    <source>
        <dbReference type="SAM" id="Phobius"/>
    </source>
</evidence>
<keyword evidence="11" id="KW-1185">Reference proteome</keyword>
<dbReference type="InterPro" id="IPR000620">
    <property type="entry name" value="EamA_dom"/>
</dbReference>
<feature type="transmembrane region" description="Helical" evidence="8">
    <location>
        <begin position="123"/>
        <end position="140"/>
    </location>
</feature>
<organism evidence="10 11">
    <name type="scientific">Melaminivora alkalimesophila</name>
    <dbReference type="NCBI Taxonomy" id="1165852"/>
    <lineage>
        <taxon>Bacteria</taxon>
        <taxon>Pseudomonadati</taxon>
        <taxon>Pseudomonadota</taxon>
        <taxon>Betaproteobacteria</taxon>
        <taxon>Burkholderiales</taxon>
        <taxon>Comamonadaceae</taxon>
        <taxon>Melaminivora</taxon>
    </lineage>
</organism>
<evidence type="ECO:0000256" key="3">
    <source>
        <dbReference type="ARBA" id="ARBA00022448"/>
    </source>
</evidence>
<dbReference type="GO" id="GO:0005886">
    <property type="term" value="C:plasma membrane"/>
    <property type="evidence" value="ECO:0007669"/>
    <property type="project" value="UniProtKB-SubCell"/>
</dbReference>
<comment type="subcellular location">
    <subcellularLocation>
        <location evidence="1">Cell membrane</location>
        <topology evidence="1">Multi-pass membrane protein</topology>
    </subcellularLocation>
</comment>
<evidence type="ECO:0000256" key="7">
    <source>
        <dbReference type="ARBA" id="ARBA00023136"/>
    </source>
</evidence>
<feature type="transmembrane region" description="Helical" evidence="8">
    <location>
        <begin position="262"/>
        <end position="280"/>
    </location>
</feature>
<evidence type="ECO:0000256" key="2">
    <source>
        <dbReference type="ARBA" id="ARBA00007362"/>
    </source>
</evidence>
<name>A0A317RDP6_9BURK</name>
<feature type="transmembrane region" description="Helical" evidence="8">
    <location>
        <begin position="209"/>
        <end position="227"/>
    </location>
</feature>
<keyword evidence="3" id="KW-0813">Transport</keyword>
<accession>A0A317RDP6</accession>
<gene>
    <name evidence="10" type="ORF">DFR36_102268</name>
</gene>
<dbReference type="OrthoDB" id="369870at2"/>
<feature type="transmembrane region" description="Helical" evidence="8">
    <location>
        <begin position="174"/>
        <end position="194"/>
    </location>
</feature>